<protein>
    <submittedName>
        <fullName evidence="1">Uncharacterized protein</fullName>
    </submittedName>
</protein>
<organism evidence="1 2">
    <name type="scientific">Daphnia pulex</name>
    <name type="common">Water flea</name>
    <dbReference type="NCBI Taxonomy" id="6669"/>
    <lineage>
        <taxon>Eukaryota</taxon>
        <taxon>Metazoa</taxon>
        <taxon>Ecdysozoa</taxon>
        <taxon>Arthropoda</taxon>
        <taxon>Crustacea</taxon>
        <taxon>Branchiopoda</taxon>
        <taxon>Diplostraca</taxon>
        <taxon>Cladocera</taxon>
        <taxon>Anomopoda</taxon>
        <taxon>Daphniidae</taxon>
        <taxon>Daphnia</taxon>
    </lineage>
</organism>
<dbReference type="InParanoid" id="E9HFG9"/>
<dbReference type="Proteomes" id="UP000000305">
    <property type="component" value="Unassembled WGS sequence"/>
</dbReference>
<gene>
    <name evidence="1" type="ORF">DAPPUDRAFT_329034</name>
</gene>
<accession>E9HFG9</accession>
<sequence length="57" mass="6545">MSESEEESLAHLEISDHNGLTLDIDIEKENFYDVVHYTVHTQSTEKSTEPFYCSSAH</sequence>
<dbReference type="KEGG" id="dpx:DAPPUDRAFT_329034"/>
<name>E9HFG9_DAPPU</name>
<evidence type="ECO:0000313" key="1">
    <source>
        <dbReference type="EMBL" id="EFX69533.1"/>
    </source>
</evidence>
<dbReference type="HOGENOM" id="CLU_2998514_0_0_1"/>
<keyword evidence="2" id="KW-1185">Reference proteome</keyword>
<reference evidence="1 2" key="1">
    <citation type="journal article" date="2011" name="Science">
        <title>The ecoresponsive genome of Daphnia pulex.</title>
        <authorList>
            <person name="Colbourne J.K."/>
            <person name="Pfrender M.E."/>
            <person name="Gilbert D."/>
            <person name="Thomas W.K."/>
            <person name="Tucker A."/>
            <person name="Oakley T.H."/>
            <person name="Tokishita S."/>
            <person name="Aerts A."/>
            <person name="Arnold G.J."/>
            <person name="Basu M.K."/>
            <person name="Bauer D.J."/>
            <person name="Caceres C.E."/>
            <person name="Carmel L."/>
            <person name="Casola C."/>
            <person name="Choi J.H."/>
            <person name="Detter J.C."/>
            <person name="Dong Q."/>
            <person name="Dusheyko S."/>
            <person name="Eads B.D."/>
            <person name="Frohlich T."/>
            <person name="Geiler-Samerotte K.A."/>
            <person name="Gerlach D."/>
            <person name="Hatcher P."/>
            <person name="Jogdeo S."/>
            <person name="Krijgsveld J."/>
            <person name="Kriventseva E.V."/>
            <person name="Kultz D."/>
            <person name="Laforsch C."/>
            <person name="Lindquist E."/>
            <person name="Lopez J."/>
            <person name="Manak J.R."/>
            <person name="Muller J."/>
            <person name="Pangilinan J."/>
            <person name="Patwardhan R.P."/>
            <person name="Pitluck S."/>
            <person name="Pritham E.J."/>
            <person name="Rechtsteiner A."/>
            <person name="Rho M."/>
            <person name="Rogozin I.B."/>
            <person name="Sakarya O."/>
            <person name="Salamov A."/>
            <person name="Schaack S."/>
            <person name="Shapiro H."/>
            <person name="Shiga Y."/>
            <person name="Skalitzky C."/>
            <person name="Smith Z."/>
            <person name="Souvorov A."/>
            <person name="Sung W."/>
            <person name="Tang Z."/>
            <person name="Tsuchiya D."/>
            <person name="Tu H."/>
            <person name="Vos H."/>
            <person name="Wang M."/>
            <person name="Wolf Y.I."/>
            <person name="Yamagata H."/>
            <person name="Yamada T."/>
            <person name="Ye Y."/>
            <person name="Shaw J.R."/>
            <person name="Andrews J."/>
            <person name="Crease T.J."/>
            <person name="Tang H."/>
            <person name="Lucas S.M."/>
            <person name="Robertson H.M."/>
            <person name="Bork P."/>
            <person name="Koonin E.V."/>
            <person name="Zdobnov E.M."/>
            <person name="Grigoriev I.V."/>
            <person name="Lynch M."/>
            <person name="Boore J.L."/>
        </authorList>
    </citation>
    <scope>NUCLEOTIDE SEQUENCE [LARGE SCALE GENOMIC DNA]</scope>
</reference>
<evidence type="ECO:0000313" key="2">
    <source>
        <dbReference type="Proteomes" id="UP000000305"/>
    </source>
</evidence>
<dbReference type="EMBL" id="GL732635">
    <property type="protein sequence ID" value="EFX69533.1"/>
    <property type="molecule type" value="Genomic_DNA"/>
</dbReference>
<proteinExistence type="predicted"/>
<dbReference type="AlphaFoldDB" id="E9HFG9"/>